<sequence>MFVGLIRNFAPQVIHDDTSATGHTKKLM</sequence>
<dbReference type="EMBL" id="GBXM01075420">
    <property type="protein sequence ID" value="JAH33157.1"/>
    <property type="molecule type" value="Transcribed_RNA"/>
</dbReference>
<dbReference type="AlphaFoldDB" id="A0A0E9RWC1"/>
<accession>A0A0E9RWC1</accession>
<organism evidence="1">
    <name type="scientific">Anguilla anguilla</name>
    <name type="common">European freshwater eel</name>
    <name type="synonym">Muraena anguilla</name>
    <dbReference type="NCBI Taxonomy" id="7936"/>
    <lineage>
        <taxon>Eukaryota</taxon>
        <taxon>Metazoa</taxon>
        <taxon>Chordata</taxon>
        <taxon>Craniata</taxon>
        <taxon>Vertebrata</taxon>
        <taxon>Euteleostomi</taxon>
        <taxon>Actinopterygii</taxon>
        <taxon>Neopterygii</taxon>
        <taxon>Teleostei</taxon>
        <taxon>Anguilliformes</taxon>
        <taxon>Anguillidae</taxon>
        <taxon>Anguilla</taxon>
    </lineage>
</organism>
<reference evidence="1" key="2">
    <citation type="journal article" date="2015" name="Fish Shellfish Immunol.">
        <title>Early steps in the European eel (Anguilla anguilla)-Vibrio vulnificus interaction in the gills: Role of the RtxA13 toxin.</title>
        <authorList>
            <person name="Callol A."/>
            <person name="Pajuelo D."/>
            <person name="Ebbesson L."/>
            <person name="Teles M."/>
            <person name="MacKenzie S."/>
            <person name="Amaro C."/>
        </authorList>
    </citation>
    <scope>NUCLEOTIDE SEQUENCE</scope>
</reference>
<reference evidence="1" key="1">
    <citation type="submission" date="2014-11" db="EMBL/GenBank/DDBJ databases">
        <authorList>
            <person name="Amaro Gonzalez C."/>
        </authorList>
    </citation>
    <scope>NUCLEOTIDE SEQUENCE</scope>
</reference>
<protein>
    <submittedName>
        <fullName evidence="1">Uncharacterized protein</fullName>
    </submittedName>
</protein>
<proteinExistence type="predicted"/>
<name>A0A0E9RWC1_ANGAN</name>
<evidence type="ECO:0000313" key="1">
    <source>
        <dbReference type="EMBL" id="JAH33157.1"/>
    </source>
</evidence>